<accession>A0A9W6HE10</accession>
<feature type="transmembrane region" description="Helical" evidence="2">
    <location>
        <begin position="218"/>
        <end position="237"/>
    </location>
</feature>
<dbReference type="RefSeq" id="WP_210006032.1">
    <property type="nucleotide sequence ID" value="NZ_BSEO01000001.1"/>
</dbReference>
<evidence type="ECO:0008006" key="5">
    <source>
        <dbReference type="Google" id="ProtNLM"/>
    </source>
</evidence>
<dbReference type="AlphaFoldDB" id="A0A9W6HE10"/>
<keyword evidence="2" id="KW-0472">Membrane</keyword>
<dbReference type="Proteomes" id="UP001142317">
    <property type="component" value="Unassembled WGS sequence"/>
</dbReference>
<reference evidence="3" key="1">
    <citation type="journal article" date="2014" name="Int. J. Syst. Evol. Microbiol.">
        <title>Complete genome sequence of Corynebacterium casei LMG S-19264T (=DSM 44701T), isolated from a smear-ripened cheese.</title>
        <authorList>
            <consortium name="US DOE Joint Genome Institute (JGI-PGF)"/>
            <person name="Walter F."/>
            <person name="Albersmeier A."/>
            <person name="Kalinowski J."/>
            <person name="Ruckert C."/>
        </authorList>
    </citation>
    <scope>NUCLEOTIDE SEQUENCE</scope>
    <source>
        <strain evidence="3">VKM Ac-1447</strain>
    </source>
</reference>
<feature type="region of interest" description="Disordered" evidence="1">
    <location>
        <begin position="128"/>
        <end position="159"/>
    </location>
</feature>
<feature type="transmembrane region" description="Helical" evidence="2">
    <location>
        <begin position="244"/>
        <end position="263"/>
    </location>
</feature>
<dbReference type="InterPro" id="IPR027267">
    <property type="entry name" value="AH/BAR_dom_sf"/>
</dbReference>
<dbReference type="Gene3D" id="1.20.1270.60">
    <property type="entry name" value="Arfaptin homology (AH) domain/BAR domain"/>
    <property type="match status" value="1"/>
</dbReference>
<evidence type="ECO:0000256" key="2">
    <source>
        <dbReference type="SAM" id="Phobius"/>
    </source>
</evidence>
<name>A0A9W6HE10_9MICO</name>
<evidence type="ECO:0000313" key="4">
    <source>
        <dbReference type="Proteomes" id="UP001142317"/>
    </source>
</evidence>
<evidence type="ECO:0000256" key="1">
    <source>
        <dbReference type="SAM" id="MobiDB-lite"/>
    </source>
</evidence>
<feature type="compositionally biased region" description="Basic and acidic residues" evidence="1">
    <location>
        <begin position="149"/>
        <end position="159"/>
    </location>
</feature>
<reference evidence="3" key="2">
    <citation type="submission" date="2023-01" db="EMBL/GenBank/DDBJ databases">
        <authorList>
            <person name="Sun Q."/>
            <person name="Evtushenko L."/>
        </authorList>
    </citation>
    <scope>NUCLEOTIDE SEQUENCE</scope>
    <source>
        <strain evidence="3">VKM Ac-1447</strain>
    </source>
</reference>
<proteinExistence type="predicted"/>
<dbReference type="EMBL" id="BSEO01000001">
    <property type="protein sequence ID" value="GLJ78324.1"/>
    <property type="molecule type" value="Genomic_DNA"/>
</dbReference>
<evidence type="ECO:0000313" key="3">
    <source>
        <dbReference type="EMBL" id="GLJ78324.1"/>
    </source>
</evidence>
<gene>
    <name evidence="3" type="ORF">GCM10017586_00060</name>
</gene>
<protein>
    <recommendedName>
        <fullName evidence="5">WXG100 family type VII secretion target</fullName>
    </recommendedName>
</protein>
<sequence>MSMNVGPHMPYSPGNHPIEVVEGEPDEVRTRGQQITDLGSDMANSWSLIQRLVDDGASMEGQSIDKLRELAEKVGSDLGEAAELYSAVGPHIRTYGEALDAAQSAMRPLVAELDRLWTEYYQRSQQAAAASSAVPREPGDDAEPSEVSAFERAEGDARDAANAASDSLDQWNATAAQYDEQWDTWHTAFTTASRNIEEDTSDAIEDSTMDDLRGLLEFVGNVLAVAGIILAVLAIVIGGPIIGALAAIVAVLSLVVAIAKFGVGDGDGLELTFAIIGVIPLVGPAAKFIKGFGPGSWAQVGSSFGDDFGRLFGGGRSASTVMRDLAGFRTSSFTDAFADISSKLFSGKGLDDWAQVPATGRGAFDTVSSVWTQQLGITGMIRDTATGSFQGAFNPQQNPFDFSDYSSDAIMAPGPAGASSAPVA</sequence>
<keyword evidence="4" id="KW-1185">Reference proteome</keyword>
<keyword evidence="2" id="KW-0812">Transmembrane</keyword>
<keyword evidence="2" id="KW-1133">Transmembrane helix</keyword>
<comment type="caution">
    <text evidence="3">The sequence shown here is derived from an EMBL/GenBank/DDBJ whole genome shotgun (WGS) entry which is preliminary data.</text>
</comment>
<feature type="transmembrane region" description="Helical" evidence="2">
    <location>
        <begin position="269"/>
        <end position="289"/>
    </location>
</feature>
<organism evidence="3 4">
    <name type="scientific">Microbacterium imperiale</name>
    <dbReference type="NCBI Taxonomy" id="33884"/>
    <lineage>
        <taxon>Bacteria</taxon>
        <taxon>Bacillati</taxon>
        <taxon>Actinomycetota</taxon>
        <taxon>Actinomycetes</taxon>
        <taxon>Micrococcales</taxon>
        <taxon>Microbacteriaceae</taxon>
        <taxon>Microbacterium</taxon>
    </lineage>
</organism>